<evidence type="ECO:0000313" key="1">
    <source>
        <dbReference type="EMBL" id="BDU49814.1"/>
    </source>
</evidence>
<dbReference type="AlphaFoldDB" id="A0AAU9DGJ9"/>
<evidence type="ECO:0000313" key="2">
    <source>
        <dbReference type="Proteomes" id="UP001321582"/>
    </source>
</evidence>
<dbReference type="RefSeq" id="WP_307904758.1">
    <property type="nucleotide sequence ID" value="NZ_AP027059.1"/>
</dbReference>
<gene>
    <name evidence="1" type="ORF">HLVA_03830</name>
</gene>
<dbReference type="EMBL" id="AP027059">
    <property type="protein sequence ID" value="BDU49814.1"/>
    <property type="molecule type" value="Genomic_DNA"/>
</dbReference>
<protein>
    <submittedName>
        <fullName evidence="1">Uncharacterized protein</fullName>
    </submittedName>
</protein>
<accession>A0AAU9DGJ9</accession>
<sequence>MNNIYVLNDIKTLIQNNKLEEKTKKYLEVLKFRGTVLKYPIIFKEKINKENNKILFSKFIAKGIERD</sequence>
<proteinExistence type="predicted"/>
<dbReference type="Proteomes" id="UP001321582">
    <property type="component" value="Chromosome"/>
</dbReference>
<name>A0AAU9DGJ9_9FUSO</name>
<organism evidence="1 2">
    <name type="scientific">Haliovirga abyssi</name>
    <dbReference type="NCBI Taxonomy" id="2996794"/>
    <lineage>
        <taxon>Bacteria</taxon>
        <taxon>Fusobacteriati</taxon>
        <taxon>Fusobacteriota</taxon>
        <taxon>Fusobacteriia</taxon>
        <taxon>Fusobacteriales</taxon>
        <taxon>Haliovirgaceae</taxon>
        <taxon>Haliovirga</taxon>
    </lineage>
</organism>
<reference evidence="1 2" key="1">
    <citation type="submission" date="2022-11" db="EMBL/GenBank/DDBJ databases">
        <title>Haliovirga abyssi gen. nov., sp. nov., a mesophilic fermentative bacterium isolated from the Iheya North hydrothermal field and the proposal of Haliovirgaceae fam. nov.</title>
        <authorList>
            <person name="Miyazaki U."/>
            <person name="Tame A."/>
            <person name="Miyazaki J."/>
            <person name="Takai K."/>
            <person name="Sawayama S."/>
            <person name="Kitajima M."/>
            <person name="Okamoto A."/>
            <person name="Nakagawa S."/>
        </authorList>
    </citation>
    <scope>NUCLEOTIDE SEQUENCE [LARGE SCALE GENOMIC DNA]</scope>
    <source>
        <strain evidence="1 2">IC12</strain>
    </source>
</reference>
<dbReference type="KEGG" id="haby:HLVA_03830"/>
<keyword evidence="2" id="KW-1185">Reference proteome</keyword>